<reference evidence="1 2" key="1">
    <citation type="submission" date="2016-11" db="EMBL/GenBank/DDBJ databases">
        <authorList>
            <person name="Jaros S."/>
            <person name="Januszkiewicz K."/>
            <person name="Wedrychowicz H."/>
        </authorList>
    </citation>
    <scope>NUCLEOTIDE SEQUENCE [LARGE SCALE GENOMIC DNA]</scope>
    <source>
        <strain evidence="1 2">DSM 44666</strain>
    </source>
</reference>
<protein>
    <recommendedName>
        <fullName evidence="3">Carboxypeptidase regulatory-like domain-containing protein</fullName>
    </recommendedName>
</protein>
<evidence type="ECO:0008006" key="3">
    <source>
        <dbReference type="Google" id="ProtNLM"/>
    </source>
</evidence>
<proteinExistence type="predicted"/>
<dbReference type="AlphaFoldDB" id="A0A1M5A1I2"/>
<evidence type="ECO:0000313" key="2">
    <source>
        <dbReference type="Proteomes" id="UP000184476"/>
    </source>
</evidence>
<dbReference type="SUPFAM" id="SSF49464">
    <property type="entry name" value="Carboxypeptidase regulatory domain-like"/>
    <property type="match status" value="1"/>
</dbReference>
<keyword evidence="2" id="KW-1185">Reference proteome</keyword>
<dbReference type="EMBL" id="FQVL01000011">
    <property type="protein sequence ID" value="SHF24200.1"/>
    <property type="molecule type" value="Genomic_DNA"/>
</dbReference>
<name>A0A1M5A1I2_9BACL</name>
<organism evidence="1 2">
    <name type="scientific">Seinonella peptonophila</name>
    <dbReference type="NCBI Taxonomy" id="112248"/>
    <lineage>
        <taxon>Bacteria</taxon>
        <taxon>Bacillati</taxon>
        <taxon>Bacillota</taxon>
        <taxon>Bacilli</taxon>
        <taxon>Bacillales</taxon>
        <taxon>Thermoactinomycetaceae</taxon>
        <taxon>Seinonella</taxon>
    </lineage>
</organism>
<dbReference type="Proteomes" id="UP000184476">
    <property type="component" value="Unassembled WGS sequence"/>
</dbReference>
<dbReference type="Gene3D" id="2.60.40.1120">
    <property type="entry name" value="Carboxypeptidase-like, regulatory domain"/>
    <property type="match status" value="1"/>
</dbReference>
<accession>A0A1M5A1I2</accession>
<sequence>MKHIVFLVFILLIGCSINLFEHDPVPIIIKIVDEKNNPISDAIVSINAANPRNEKGELITFRDAPTTANKNGIYERTMPIGSFRISVRSKSKGYIINRIIKINENSKYFTLKRNIFGKNSFPIKP</sequence>
<gene>
    <name evidence="1" type="ORF">SAMN05444392_111101</name>
</gene>
<evidence type="ECO:0000313" key="1">
    <source>
        <dbReference type="EMBL" id="SHF24200.1"/>
    </source>
</evidence>
<dbReference type="RefSeq" id="WP_073156463.1">
    <property type="nucleotide sequence ID" value="NZ_FQVL01000011.1"/>
</dbReference>
<dbReference type="InterPro" id="IPR008969">
    <property type="entry name" value="CarboxyPept-like_regulatory"/>
</dbReference>
<dbReference type="PROSITE" id="PS51257">
    <property type="entry name" value="PROKAR_LIPOPROTEIN"/>
    <property type="match status" value="1"/>
</dbReference>